<name>T1GE12_MEGSC</name>
<organism evidence="1 2">
    <name type="scientific">Megaselia scalaris</name>
    <name type="common">Humpbacked fly</name>
    <name type="synonym">Phora scalaris</name>
    <dbReference type="NCBI Taxonomy" id="36166"/>
    <lineage>
        <taxon>Eukaryota</taxon>
        <taxon>Metazoa</taxon>
        <taxon>Ecdysozoa</taxon>
        <taxon>Arthropoda</taxon>
        <taxon>Hexapoda</taxon>
        <taxon>Insecta</taxon>
        <taxon>Pterygota</taxon>
        <taxon>Neoptera</taxon>
        <taxon>Endopterygota</taxon>
        <taxon>Diptera</taxon>
        <taxon>Brachycera</taxon>
        <taxon>Muscomorpha</taxon>
        <taxon>Platypezoidea</taxon>
        <taxon>Phoridae</taxon>
        <taxon>Megaseliini</taxon>
        <taxon>Megaselia</taxon>
    </lineage>
</organism>
<sequence length="235" mass="26355">MMGTRKITFTIGKHSSTMSVSRGTPQGGIFAQDDGENMNRARWSSSSALRLRNLKVWFEKSYGVRQLSLIPLYLGIPGREEWLNISTVQISYINIFTDNSTSSGGCGPGVAFPEMSIFNPFILPNQCTVFKILAILKAAETLLSLEIADKIDIDFLTRKDDIRRIFFNDMLVTCVSQSIPNFRACKSQNAVVSNPPLHNKISKNSFSQLSVLFYNYLTGNSFQTLLLKDLCLKFI</sequence>
<dbReference type="EMBL" id="CAQQ02051433">
    <property type="status" value="NOT_ANNOTATED_CDS"/>
    <property type="molecule type" value="Genomic_DNA"/>
</dbReference>
<dbReference type="EMBL" id="CAQQ02051431">
    <property type="status" value="NOT_ANNOTATED_CDS"/>
    <property type="molecule type" value="Genomic_DNA"/>
</dbReference>
<evidence type="ECO:0000313" key="2">
    <source>
        <dbReference type="Proteomes" id="UP000015102"/>
    </source>
</evidence>
<evidence type="ECO:0000313" key="1">
    <source>
        <dbReference type="EnsemblMetazoa" id="MESCA001569-PA"/>
    </source>
</evidence>
<protein>
    <submittedName>
        <fullName evidence="1">Uncharacterized protein</fullName>
    </submittedName>
</protein>
<proteinExistence type="predicted"/>
<dbReference type="AlphaFoldDB" id="T1GE12"/>
<dbReference type="HOGENOM" id="CLU_1181390_0_0_1"/>
<dbReference type="EnsemblMetazoa" id="MESCA001569-RA">
    <property type="protein sequence ID" value="MESCA001569-PA"/>
    <property type="gene ID" value="MESCA001569"/>
</dbReference>
<reference evidence="1" key="2">
    <citation type="submission" date="2015-06" db="UniProtKB">
        <authorList>
            <consortium name="EnsemblMetazoa"/>
        </authorList>
    </citation>
    <scope>IDENTIFICATION</scope>
</reference>
<dbReference type="EMBL" id="CAQQ02051432">
    <property type="status" value="NOT_ANNOTATED_CDS"/>
    <property type="molecule type" value="Genomic_DNA"/>
</dbReference>
<keyword evidence="2" id="KW-1185">Reference proteome</keyword>
<dbReference type="Proteomes" id="UP000015102">
    <property type="component" value="Unassembled WGS sequence"/>
</dbReference>
<reference evidence="2" key="1">
    <citation type="submission" date="2013-02" db="EMBL/GenBank/DDBJ databases">
        <authorList>
            <person name="Hughes D."/>
        </authorList>
    </citation>
    <scope>NUCLEOTIDE SEQUENCE</scope>
    <source>
        <strain>Durham</strain>
        <strain evidence="2">NC isolate 2 -- Noor lab</strain>
    </source>
</reference>
<accession>T1GE12</accession>